<organism evidence="2 3">
    <name type="scientific">Methyloglobulus morosus KoM1</name>
    <dbReference type="NCBI Taxonomy" id="1116472"/>
    <lineage>
        <taxon>Bacteria</taxon>
        <taxon>Pseudomonadati</taxon>
        <taxon>Pseudomonadota</taxon>
        <taxon>Gammaproteobacteria</taxon>
        <taxon>Methylococcales</taxon>
        <taxon>Methylococcaceae</taxon>
        <taxon>Methyloglobulus</taxon>
    </lineage>
</organism>
<dbReference type="PATRIC" id="fig|1116472.3.peg.472"/>
<name>V5CA44_9GAMM</name>
<dbReference type="CDD" id="cd02440">
    <property type="entry name" value="AdoMet_MTases"/>
    <property type="match status" value="1"/>
</dbReference>
<dbReference type="AlphaFoldDB" id="V5CA44"/>
<dbReference type="eggNOG" id="COG2227">
    <property type="taxonomic scope" value="Bacteria"/>
</dbReference>
<evidence type="ECO:0000313" key="3">
    <source>
        <dbReference type="Proteomes" id="UP000017842"/>
    </source>
</evidence>
<dbReference type="STRING" id="1116472.MGMO_13c00070"/>
<dbReference type="SUPFAM" id="SSF53335">
    <property type="entry name" value="S-adenosyl-L-methionine-dependent methyltransferases"/>
    <property type="match status" value="1"/>
</dbReference>
<sequence length="314" mass="35068">MAYASAISGIYGDVLHECVSCNGGKIKYWRQKNFQYTENASHEEFHIYRCESCGTGFLNRPPHVQWLQSIYQYSGQALTQAITLEDVLAREIEFPNCKVDADRMSRDAHLFNSSGNTQALDIGSGFGFYTQALRAVGYRTVSINPGQYENEVFRSLNGDEPVAVMFENYEPSEQFGVVMMSQVLEHILEPGRAVSKVSSLLATGGVLACAVPNYDSFLVKLLGTKDNACLWVPEHVNYFTEKGLKTLLERNGFSVVKVEQITRIPSNALSKRLRLKGRLATIADNVVKFLQPPFAGLMNFFGLGIYINLYAVKN</sequence>
<accession>V5CA44</accession>
<keyword evidence="1" id="KW-0472">Membrane</keyword>
<dbReference type="GO" id="GO:0008168">
    <property type="term" value="F:methyltransferase activity"/>
    <property type="evidence" value="ECO:0007669"/>
    <property type="project" value="UniProtKB-KW"/>
</dbReference>
<keyword evidence="3" id="KW-1185">Reference proteome</keyword>
<dbReference type="Pfam" id="PF13489">
    <property type="entry name" value="Methyltransf_23"/>
    <property type="match status" value="1"/>
</dbReference>
<protein>
    <submittedName>
        <fullName evidence="2">Methyltransferase type 11</fullName>
    </submittedName>
</protein>
<comment type="caution">
    <text evidence="2">The sequence shown here is derived from an EMBL/GenBank/DDBJ whole genome shotgun (WGS) entry which is preliminary data.</text>
</comment>
<dbReference type="RefSeq" id="WP_023493376.1">
    <property type="nucleotide sequence ID" value="NZ_AYLO01000013.1"/>
</dbReference>
<dbReference type="GO" id="GO:0032259">
    <property type="term" value="P:methylation"/>
    <property type="evidence" value="ECO:0007669"/>
    <property type="project" value="UniProtKB-KW"/>
</dbReference>
<keyword evidence="1" id="KW-1133">Transmembrane helix</keyword>
<keyword evidence="2" id="KW-0808">Transferase</keyword>
<dbReference type="EMBL" id="AYLO01000013">
    <property type="protein sequence ID" value="ESS73673.1"/>
    <property type="molecule type" value="Genomic_DNA"/>
</dbReference>
<dbReference type="InterPro" id="IPR029063">
    <property type="entry name" value="SAM-dependent_MTases_sf"/>
</dbReference>
<dbReference type="Gene3D" id="3.40.50.150">
    <property type="entry name" value="Vaccinia Virus protein VP39"/>
    <property type="match status" value="1"/>
</dbReference>
<evidence type="ECO:0000313" key="2">
    <source>
        <dbReference type="EMBL" id="ESS73673.1"/>
    </source>
</evidence>
<keyword evidence="2" id="KW-0489">Methyltransferase</keyword>
<dbReference type="Proteomes" id="UP000017842">
    <property type="component" value="Unassembled WGS sequence"/>
</dbReference>
<proteinExistence type="predicted"/>
<keyword evidence="1" id="KW-0812">Transmembrane</keyword>
<evidence type="ECO:0000256" key="1">
    <source>
        <dbReference type="SAM" id="Phobius"/>
    </source>
</evidence>
<feature type="transmembrane region" description="Helical" evidence="1">
    <location>
        <begin position="294"/>
        <end position="312"/>
    </location>
</feature>
<dbReference type="PANTHER" id="PTHR43861">
    <property type="entry name" value="TRANS-ACONITATE 2-METHYLTRANSFERASE-RELATED"/>
    <property type="match status" value="1"/>
</dbReference>
<dbReference type="OrthoDB" id="6824364at2"/>
<reference evidence="2 3" key="1">
    <citation type="journal article" date="2013" name="Genome Announc.">
        <title>Draft Genome Sequence of the Methanotrophic Gammaproteobacterium Methyloglobulus morosus DSM 22980 Strain KoM1.</title>
        <authorList>
            <person name="Poehlein A."/>
            <person name="Deutzmann J.S."/>
            <person name="Daniel R."/>
            <person name="Simeonova D.D."/>
        </authorList>
    </citation>
    <scope>NUCLEOTIDE SEQUENCE [LARGE SCALE GENOMIC DNA]</scope>
    <source>
        <strain evidence="2 3">KoM1</strain>
    </source>
</reference>
<dbReference type="PANTHER" id="PTHR43861:SF6">
    <property type="entry name" value="METHYLTRANSFERASE TYPE 11"/>
    <property type="match status" value="1"/>
</dbReference>
<gene>
    <name evidence="2" type="ORF">MGMO_13c00070</name>
</gene>